<keyword evidence="1" id="KW-0472">Membrane</keyword>
<protein>
    <submittedName>
        <fullName evidence="2">Uncharacterized membrane protein</fullName>
    </submittedName>
</protein>
<sequence length="78" mass="9296">MDKKELKEELSQFIYQNRRKIIGALVGLIIGILILTIGFFKTLLLCLTTLLGYYLGMRWRFEEDLKDFVLRIIPERFK</sequence>
<dbReference type="RefSeq" id="WP_089655060.1">
    <property type="nucleotide sequence ID" value="NZ_FNDF01000001.1"/>
</dbReference>
<dbReference type="InterPro" id="IPR018730">
    <property type="entry name" value="DUF2273"/>
</dbReference>
<organism evidence="2 3">
    <name type="scientific">Halanaerobium congolense</name>
    <dbReference type="NCBI Taxonomy" id="54121"/>
    <lineage>
        <taxon>Bacteria</taxon>
        <taxon>Bacillati</taxon>
        <taxon>Bacillota</taxon>
        <taxon>Clostridia</taxon>
        <taxon>Halanaerobiales</taxon>
        <taxon>Halanaerobiaceae</taxon>
        <taxon>Halanaerobium</taxon>
    </lineage>
</organism>
<gene>
    <name evidence="2" type="ORF">SAMN04515654_10150</name>
</gene>
<reference evidence="2 3" key="1">
    <citation type="submission" date="2016-10" db="EMBL/GenBank/DDBJ databases">
        <authorList>
            <person name="de Groot N.N."/>
        </authorList>
    </citation>
    <scope>NUCLEOTIDE SEQUENCE [LARGE SCALE GENOMIC DNA]</scope>
    <source>
        <strain evidence="2 3">WG7</strain>
    </source>
</reference>
<evidence type="ECO:0000256" key="1">
    <source>
        <dbReference type="SAM" id="Phobius"/>
    </source>
</evidence>
<evidence type="ECO:0000313" key="2">
    <source>
        <dbReference type="EMBL" id="SDI03954.1"/>
    </source>
</evidence>
<dbReference type="EMBL" id="FNEH01000001">
    <property type="protein sequence ID" value="SDI03954.1"/>
    <property type="molecule type" value="Genomic_DNA"/>
</dbReference>
<name>A0A1G8HBA5_9FIRM</name>
<feature type="transmembrane region" description="Helical" evidence="1">
    <location>
        <begin position="21"/>
        <end position="54"/>
    </location>
</feature>
<proteinExistence type="predicted"/>
<dbReference type="AlphaFoldDB" id="A0A1G8HBA5"/>
<accession>A0A1G8HBA5</accession>
<keyword evidence="1" id="KW-0812">Transmembrane</keyword>
<keyword evidence="1" id="KW-1133">Transmembrane helix</keyword>
<dbReference type="Pfam" id="PF10031">
    <property type="entry name" value="DUF2273"/>
    <property type="match status" value="1"/>
</dbReference>
<evidence type="ECO:0000313" key="3">
    <source>
        <dbReference type="Proteomes" id="UP000198945"/>
    </source>
</evidence>
<dbReference type="Proteomes" id="UP000198945">
    <property type="component" value="Unassembled WGS sequence"/>
</dbReference>